<proteinExistence type="predicted"/>
<organism evidence="1 2">
    <name type="scientific">Miniphocaeibacter halophilus</name>
    <dbReference type="NCBI Taxonomy" id="2931922"/>
    <lineage>
        <taxon>Bacteria</taxon>
        <taxon>Bacillati</taxon>
        <taxon>Bacillota</taxon>
        <taxon>Tissierellia</taxon>
        <taxon>Tissierellales</taxon>
        <taxon>Peptoniphilaceae</taxon>
        <taxon>Miniphocaeibacter</taxon>
    </lineage>
</organism>
<protein>
    <submittedName>
        <fullName evidence="1">3-dehydroquinate synthase</fullName>
        <ecNumber evidence="1">4.2.3.4</ecNumber>
    </submittedName>
</protein>
<dbReference type="EC" id="4.2.3.4" evidence="1"/>
<keyword evidence="2" id="KW-1185">Reference proteome</keyword>
<name>A0AC61MV59_9FIRM</name>
<dbReference type="EMBL" id="CP066744">
    <property type="protein sequence ID" value="QQK09058.1"/>
    <property type="molecule type" value="Genomic_DNA"/>
</dbReference>
<reference evidence="1 2" key="1">
    <citation type="journal article" date="2022" name="Int. J. Syst. Evol. Microbiol.">
        <title>Miniphocaeibacter halophilus sp. nov., an ammonium-tolerant acetate-producing bacterium isolated from a biogas system.</title>
        <authorList>
            <person name="Schnurer A."/>
            <person name="Singh A."/>
            <person name="Bi S."/>
            <person name="Qiao W."/>
            <person name="Westerholm M."/>
        </authorList>
    </citation>
    <scope>NUCLEOTIDE SEQUENCE [LARGE SCALE GENOMIC DNA]</scope>
    <source>
        <strain evidence="1 2">AMB_01</strain>
    </source>
</reference>
<evidence type="ECO:0000313" key="2">
    <source>
        <dbReference type="Proteomes" id="UP000595814"/>
    </source>
</evidence>
<gene>
    <name evidence="1" type="primary">aroB</name>
    <name evidence="1" type="ORF">JFY71_00955</name>
</gene>
<keyword evidence="1" id="KW-0456">Lyase</keyword>
<dbReference type="Proteomes" id="UP000595814">
    <property type="component" value="Chromosome"/>
</dbReference>
<sequence>MKIPIDASTKYNVVIGRNLLNNISNRIKELKGDCTVAIITDDIVNSLYGEEISKGLSNNKIRNHKFVFNNGEKSKNINTLSEILEFLASNTINRQDLIVALGGGVVGDIAGFAAAIYLRGIDYLQIPTTFLAAIDSSVGGKTAIDLEAGKNLAGAFKQPIEVICDVETFKTLDEKIFADGIAEAIKYGVLFDEELFNRFLKDKLTANSEDIMDIVKKCVEHKRDIVANDEFDRGKRQLLNLGHTVGHAIERCSDYEITHGHAVAAGMGIIARASEKKNLAKERISEKIEKALIKNNLPINSEYSTEELYEKAIKDKKVLGSNINLIIPERIGKCKLYNIKTEEIKEFIELGKE</sequence>
<accession>A0AC61MV59</accession>
<evidence type="ECO:0000313" key="1">
    <source>
        <dbReference type="EMBL" id="QQK09058.1"/>
    </source>
</evidence>